<dbReference type="EMBL" id="GBRH01200993">
    <property type="protein sequence ID" value="JAD96902.1"/>
    <property type="molecule type" value="Transcribed_RNA"/>
</dbReference>
<dbReference type="AlphaFoldDB" id="A0A0A9ELH2"/>
<protein>
    <submittedName>
        <fullName evidence="1">Uncharacterized protein</fullName>
    </submittedName>
</protein>
<organism evidence="1">
    <name type="scientific">Arundo donax</name>
    <name type="common">Giant reed</name>
    <name type="synonym">Donax arundinaceus</name>
    <dbReference type="NCBI Taxonomy" id="35708"/>
    <lineage>
        <taxon>Eukaryota</taxon>
        <taxon>Viridiplantae</taxon>
        <taxon>Streptophyta</taxon>
        <taxon>Embryophyta</taxon>
        <taxon>Tracheophyta</taxon>
        <taxon>Spermatophyta</taxon>
        <taxon>Magnoliopsida</taxon>
        <taxon>Liliopsida</taxon>
        <taxon>Poales</taxon>
        <taxon>Poaceae</taxon>
        <taxon>PACMAD clade</taxon>
        <taxon>Arundinoideae</taxon>
        <taxon>Arundineae</taxon>
        <taxon>Arundo</taxon>
    </lineage>
</organism>
<evidence type="ECO:0000313" key="1">
    <source>
        <dbReference type="EMBL" id="JAD96902.1"/>
    </source>
</evidence>
<reference evidence="1" key="2">
    <citation type="journal article" date="2015" name="Data Brief">
        <title>Shoot transcriptome of the giant reed, Arundo donax.</title>
        <authorList>
            <person name="Barrero R.A."/>
            <person name="Guerrero F.D."/>
            <person name="Moolhuijzen P."/>
            <person name="Goolsby J.A."/>
            <person name="Tidwell J."/>
            <person name="Bellgard S.E."/>
            <person name="Bellgard M.I."/>
        </authorList>
    </citation>
    <scope>NUCLEOTIDE SEQUENCE</scope>
    <source>
        <tissue evidence="1">Shoot tissue taken approximately 20 cm above the soil surface</tissue>
    </source>
</reference>
<name>A0A0A9ELH2_ARUDO</name>
<sequence>MGRTTPRYIARQRMARARCLMFLSG</sequence>
<accession>A0A0A9ELH2</accession>
<reference evidence="1" key="1">
    <citation type="submission" date="2014-09" db="EMBL/GenBank/DDBJ databases">
        <authorList>
            <person name="Magalhaes I.L.F."/>
            <person name="Oliveira U."/>
            <person name="Santos F.R."/>
            <person name="Vidigal T.H.D.A."/>
            <person name="Brescovit A.D."/>
            <person name="Santos A.J."/>
        </authorList>
    </citation>
    <scope>NUCLEOTIDE SEQUENCE</scope>
    <source>
        <tissue evidence="1">Shoot tissue taken approximately 20 cm above the soil surface</tissue>
    </source>
</reference>
<proteinExistence type="predicted"/>